<proteinExistence type="predicted"/>
<keyword evidence="2" id="KW-1185">Reference proteome</keyword>
<gene>
    <name evidence="1" type="ORF">IPOD504_LOCUS7055</name>
</gene>
<dbReference type="EMBL" id="OW152814">
    <property type="protein sequence ID" value="CAH2049863.1"/>
    <property type="molecule type" value="Genomic_DNA"/>
</dbReference>
<dbReference type="Proteomes" id="UP000837857">
    <property type="component" value="Chromosome 2"/>
</dbReference>
<reference evidence="1" key="1">
    <citation type="submission" date="2022-03" db="EMBL/GenBank/DDBJ databases">
        <authorList>
            <person name="Martin H S."/>
        </authorList>
    </citation>
    <scope>NUCLEOTIDE SEQUENCE</scope>
</reference>
<feature type="non-terminal residue" evidence="1">
    <location>
        <position position="1"/>
    </location>
</feature>
<organism evidence="1 2">
    <name type="scientific">Iphiclides podalirius</name>
    <name type="common">scarce swallowtail</name>
    <dbReference type="NCBI Taxonomy" id="110791"/>
    <lineage>
        <taxon>Eukaryota</taxon>
        <taxon>Metazoa</taxon>
        <taxon>Ecdysozoa</taxon>
        <taxon>Arthropoda</taxon>
        <taxon>Hexapoda</taxon>
        <taxon>Insecta</taxon>
        <taxon>Pterygota</taxon>
        <taxon>Neoptera</taxon>
        <taxon>Endopterygota</taxon>
        <taxon>Lepidoptera</taxon>
        <taxon>Glossata</taxon>
        <taxon>Ditrysia</taxon>
        <taxon>Papilionoidea</taxon>
        <taxon>Papilionidae</taxon>
        <taxon>Papilioninae</taxon>
        <taxon>Iphiclides</taxon>
    </lineage>
</organism>
<name>A0ABN8IA38_9NEOP</name>
<evidence type="ECO:0000313" key="1">
    <source>
        <dbReference type="EMBL" id="CAH2049863.1"/>
    </source>
</evidence>
<accession>A0ABN8IA38</accession>
<protein>
    <submittedName>
        <fullName evidence="1">Uncharacterized protein</fullName>
    </submittedName>
</protein>
<evidence type="ECO:0000313" key="2">
    <source>
        <dbReference type="Proteomes" id="UP000837857"/>
    </source>
</evidence>
<sequence>MPILFNGRGAVPILPQRVFVFANVIDRHGIMIICKCSNVRYLKWKWAAYVARMSDEIWTYFAIICGGITGKRASPSEGTLGRRD</sequence>